<evidence type="ECO:0000313" key="2">
    <source>
        <dbReference type="EMBL" id="OQX15369.1"/>
    </source>
</evidence>
<gene>
    <name evidence="2" type="ORF">BWK73_06910</name>
</gene>
<organism evidence="2 3">
    <name type="scientific">Thiothrix lacustris</name>
    <dbReference type="NCBI Taxonomy" id="525917"/>
    <lineage>
        <taxon>Bacteria</taxon>
        <taxon>Pseudomonadati</taxon>
        <taxon>Pseudomonadota</taxon>
        <taxon>Gammaproteobacteria</taxon>
        <taxon>Thiotrichales</taxon>
        <taxon>Thiotrichaceae</taxon>
        <taxon>Thiothrix</taxon>
    </lineage>
</organism>
<dbReference type="SUPFAM" id="SSF48452">
    <property type="entry name" value="TPR-like"/>
    <property type="match status" value="1"/>
</dbReference>
<accession>A0A1Y1QX81</accession>
<sequence>MTTETETDPPIIQSRMARIAKRVGDAAHRSLDAMKLMTERLMGLLRLFATVGLTLIVSLVVYKAIQSADVVVVKPFSVPKAIQDISPDSGRIIATQLDIELKEAELSIYNTIKGSEQAWEGRSRTDRVELAQITGSAGDFLLGSNIKLPETGISINDVVEFIASVFGRRNIIGSVYQDQGKLHLRVELGSQIFSYERPLDASREKTLNFDLIEQMLEDSRSDLLSAASPQHNLYYYCSGKTDRVFHQDSRFTQWFDYCARLNNPQSDIEDLTQLIDTLDALNADSEAVTEGNLILSNVLSNTLANARQKLQPICPDYELTKVCKPRVDTAQATVAAMVVEPAPAPRQDNAQSLTLPSLYGNAVPSMRVPDVVASSTDPVGSGGDVPVAGLVSLADLQSLWEGCSSRVITSAELLASNKSEAEATFLFNNKLTAQAVEKYREALQQNCRNAFAWANLGVLLNGHYQGETAVFALATASGINNRADWIPNSWCIAQAYNDPPAQMVRRLTEAKPDDACSIARAINPANKVMLDKQFYLAVADRFFDVADYPQAAETYQIALSVDKKRDCNTSKAVNRLYTLETKHKIKGAWQAACAIRDSAVPLLDGKVSSCEPELVALQCPATQ</sequence>
<keyword evidence="1" id="KW-1133">Transmembrane helix</keyword>
<dbReference type="EMBL" id="MTEJ01000015">
    <property type="protein sequence ID" value="OQX15369.1"/>
    <property type="molecule type" value="Genomic_DNA"/>
</dbReference>
<feature type="transmembrane region" description="Helical" evidence="1">
    <location>
        <begin position="44"/>
        <end position="65"/>
    </location>
</feature>
<protein>
    <submittedName>
        <fullName evidence="2">Uncharacterized protein</fullName>
    </submittedName>
</protein>
<evidence type="ECO:0000256" key="1">
    <source>
        <dbReference type="SAM" id="Phobius"/>
    </source>
</evidence>
<keyword evidence="1" id="KW-0812">Transmembrane</keyword>
<evidence type="ECO:0000313" key="3">
    <source>
        <dbReference type="Proteomes" id="UP000192491"/>
    </source>
</evidence>
<proteinExistence type="predicted"/>
<reference evidence="2 3" key="1">
    <citation type="submission" date="2017-01" db="EMBL/GenBank/DDBJ databases">
        <title>Novel large sulfur bacteria in the metagenomes of groundwater-fed chemosynthetic microbial mats in the Lake Huron basin.</title>
        <authorList>
            <person name="Sharrar A.M."/>
            <person name="Flood B.E."/>
            <person name="Bailey J.V."/>
            <person name="Jones D.S."/>
            <person name="Biddanda B."/>
            <person name="Ruberg S.A."/>
            <person name="Marcus D.N."/>
            <person name="Dick G.J."/>
        </authorList>
    </citation>
    <scope>NUCLEOTIDE SEQUENCE [LARGE SCALE GENOMIC DNA]</scope>
    <source>
        <strain evidence="2">A8</strain>
    </source>
</reference>
<keyword evidence="1" id="KW-0472">Membrane</keyword>
<name>A0A1Y1QX81_9GAMM</name>
<dbReference type="Proteomes" id="UP000192491">
    <property type="component" value="Unassembled WGS sequence"/>
</dbReference>
<comment type="caution">
    <text evidence="2">The sequence shown here is derived from an EMBL/GenBank/DDBJ whole genome shotgun (WGS) entry which is preliminary data.</text>
</comment>
<dbReference type="InterPro" id="IPR011990">
    <property type="entry name" value="TPR-like_helical_dom_sf"/>
</dbReference>
<dbReference type="Gene3D" id="1.25.40.10">
    <property type="entry name" value="Tetratricopeptide repeat domain"/>
    <property type="match status" value="1"/>
</dbReference>
<dbReference type="AlphaFoldDB" id="A0A1Y1QX81"/>